<gene>
    <name evidence="2" type="ORF">BDN70DRAFT_921091</name>
</gene>
<keyword evidence="3" id="KW-1185">Reference proteome</keyword>
<feature type="transmembrane region" description="Helical" evidence="1">
    <location>
        <begin position="88"/>
        <end position="106"/>
    </location>
</feature>
<dbReference type="InterPro" id="IPR013901">
    <property type="entry name" value="Anthrone_oxy"/>
</dbReference>
<keyword evidence="1" id="KW-0472">Membrane</keyword>
<name>A0A9P6CTQ9_9AGAR</name>
<evidence type="ECO:0000256" key="1">
    <source>
        <dbReference type="SAM" id="Phobius"/>
    </source>
</evidence>
<accession>A0A9P6CTQ9</accession>
<keyword evidence="1" id="KW-1133">Transmembrane helix</keyword>
<dbReference type="Proteomes" id="UP000807469">
    <property type="component" value="Unassembled WGS sequence"/>
</dbReference>
<comment type="caution">
    <text evidence="2">The sequence shown here is derived from an EMBL/GenBank/DDBJ whole genome shotgun (WGS) entry which is preliminary data.</text>
</comment>
<reference evidence="2" key="1">
    <citation type="submission" date="2020-11" db="EMBL/GenBank/DDBJ databases">
        <authorList>
            <consortium name="DOE Joint Genome Institute"/>
            <person name="Ahrendt S."/>
            <person name="Riley R."/>
            <person name="Andreopoulos W."/>
            <person name="Labutti K."/>
            <person name="Pangilinan J."/>
            <person name="Ruiz-Duenas F.J."/>
            <person name="Barrasa J.M."/>
            <person name="Sanchez-Garcia M."/>
            <person name="Camarero S."/>
            <person name="Miyauchi S."/>
            <person name="Serrano A."/>
            <person name="Linde D."/>
            <person name="Babiker R."/>
            <person name="Drula E."/>
            <person name="Ayuso-Fernandez I."/>
            <person name="Pacheco R."/>
            <person name="Padilla G."/>
            <person name="Ferreira P."/>
            <person name="Barriuso J."/>
            <person name="Kellner H."/>
            <person name="Castanera R."/>
            <person name="Alfaro M."/>
            <person name="Ramirez L."/>
            <person name="Pisabarro A.G."/>
            <person name="Kuo A."/>
            <person name="Tritt A."/>
            <person name="Lipzen A."/>
            <person name="He G."/>
            <person name="Yan M."/>
            <person name="Ng V."/>
            <person name="Cullen D."/>
            <person name="Martin F."/>
            <person name="Rosso M.-N."/>
            <person name="Henrissat B."/>
            <person name="Hibbett D."/>
            <person name="Martinez A.T."/>
            <person name="Grigoriev I.V."/>
        </authorList>
    </citation>
    <scope>NUCLEOTIDE SEQUENCE</scope>
    <source>
        <strain evidence="2">CIRM-BRFM 674</strain>
    </source>
</reference>
<dbReference type="Pfam" id="PF08592">
    <property type="entry name" value="Anthrone_oxy"/>
    <property type="match status" value="1"/>
</dbReference>
<dbReference type="OrthoDB" id="5954308at2759"/>
<sequence>MAAHPVGLLLSKSFASPYAVSLGLGLGSISYFFWGNLAGQSTAAVFIPVNPEVRTQLGIDISKGVEIWKWGYYRGAVLVLTKQYRAQIHFGISGAASSLAVLAEAFTVPQGSDVTKKYLLLLSGLLLSNAIYTFAIMLPTNNRLVAICKKVEKDRAEAQNPSASPLSAAQEEEVVTLFRKWKNMHYVRIVLGGLGWVVLKLLFYIFSFVHRRTMKVIVAATGT</sequence>
<evidence type="ECO:0000313" key="2">
    <source>
        <dbReference type="EMBL" id="KAF9479661.1"/>
    </source>
</evidence>
<feature type="transmembrane region" description="Helical" evidence="1">
    <location>
        <begin position="118"/>
        <end position="140"/>
    </location>
</feature>
<dbReference type="EMBL" id="MU155208">
    <property type="protein sequence ID" value="KAF9479661.1"/>
    <property type="molecule type" value="Genomic_DNA"/>
</dbReference>
<evidence type="ECO:0000313" key="3">
    <source>
        <dbReference type="Proteomes" id="UP000807469"/>
    </source>
</evidence>
<dbReference type="AlphaFoldDB" id="A0A9P6CTQ9"/>
<organism evidence="2 3">
    <name type="scientific">Pholiota conissans</name>
    <dbReference type="NCBI Taxonomy" id="109636"/>
    <lineage>
        <taxon>Eukaryota</taxon>
        <taxon>Fungi</taxon>
        <taxon>Dikarya</taxon>
        <taxon>Basidiomycota</taxon>
        <taxon>Agaricomycotina</taxon>
        <taxon>Agaricomycetes</taxon>
        <taxon>Agaricomycetidae</taxon>
        <taxon>Agaricales</taxon>
        <taxon>Agaricineae</taxon>
        <taxon>Strophariaceae</taxon>
        <taxon>Pholiota</taxon>
    </lineage>
</organism>
<feature type="transmembrane region" description="Helical" evidence="1">
    <location>
        <begin position="186"/>
        <end position="206"/>
    </location>
</feature>
<keyword evidence="1" id="KW-0812">Transmembrane</keyword>
<proteinExistence type="predicted"/>
<protein>
    <submittedName>
        <fullName evidence="2">Uncharacterized protein</fullName>
    </submittedName>
</protein>